<proteinExistence type="predicted"/>
<reference evidence="1 2" key="1">
    <citation type="submission" date="2017-05" db="EMBL/GenBank/DDBJ databases">
        <title>Complete and WGS of Bordetella genogroups.</title>
        <authorList>
            <person name="Spilker T."/>
            <person name="LiPuma J."/>
        </authorList>
    </citation>
    <scope>NUCLEOTIDE SEQUENCE [LARGE SCALE GENOMIC DNA]</scope>
    <source>
        <strain evidence="1 2">AU10456</strain>
    </source>
</reference>
<organism evidence="1 2">
    <name type="scientific">Bordetella genomosp. 5</name>
    <dbReference type="NCBI Taxonomy" id="1395608"/>
    <lineage>
        <taxon>Bacteria</taxon>
        <taxon>Pseudomonadati</taxon>
        <taxon>Pseudomonadota</taxon>
        <taxon>Betaproteobacteria</taxon>
        <taxon>Burkholderiales</taxon>
        <taxon>Alcaligenaceae</taxon>
        <taxon>Bordetella</taxon>
    </lineage>
</organism>
<dbReference type="AlphaFoldDB" id="A0A261TZE6"/>
<gene>
    <name evidence="1" type="ORF">CAL25_01110</name>
</gene>
<keyword evidence="2" id="KW-1185">Reference proteome</keyword>
<protein>
    <submittedName>
        <fullName evidence="1">Uncharacterized protein</fullName>
    </submittedName>
</protein>
<evidence type="ECO:0000313" key="2">
    <source>
        <dbReference type="Proteomes" id="UP000216913"/>
    </source>
</evidence>
<dbReference type="Proteomes" id="UP000216913">
    <property type="component" value="Unassembled WGS sequence"/>
</dbReference>
<comment type="caution">
    <text evidence="1">The sequence shown here is derived from an EMBL/GenBank/DDBJ whole genome shotgun (WGS) entry which is preliminary data.</text>
</comment>
<evidence type="ECO:0000313" key="1">
    <source>
        <dbReference type="EMBL" id="OZI55046.1"/>
    </source>
</evidence>
<dbReference type="EMBL" id="NEVP01000001">
    <property type="protein sequence ID" value="OZI55046.1"/>
    <property type="molecule type" value="Genomic_DNA"/>
</dbReference>
<name>A0A261TZE6_9BORD</name>
<accession>A0A261TZE6</accession>
<sequence>MVAIPAQSTPAIREARSKATRPLEANLPAVYIDMLDLAAYSVDANSTTDFRKTLLTLYLHRFACGEYPKEALVAAHEVLKTQYEERRGAARRRLSMKVTPVIASDVQTLIDETALSQTELLKSVIYRIQSDVLGGKKPRLVRELSTLSAISA</sequence>